<protein>
    <submittedName>
        <fullName evidence="2">Uncharacterized protein</fullName>
    </submittedName>
</protein>
<dbReference type="AlphaFoldDB" id="A0A0C2DJ23"/>
<sequence length="107" mass="11898">MFDLVLKMQETQSALRTRLKTLEERVVTMNEQPPFSNAALYSTLVKFHADARIASSMSCGITWVGIGEQIDDAATHVFDQKALEKVVKVSGDSELIRELSTGQHTDN</sequence>
<gene>
    <name evidence="2" type="ORF">ANCDUO_07227</name>
</gene>
<reference evidence="2 3" key="1">
    <citation type="submission" date="2013-12" db="EMBL/GenBank/DDBJ databases">
        <title>Draft genome of the parsitic nematode Ancylostoma duodenale.</title>
        <authorList>
            <person name="Mitreva M."/>
        </authorList>
    </citation>
    <scope>NUCLEOTIDE SEQUENCE [LARGE SCALE GENOMIC DNA]</scope>
    <source>
        <strain evidence="2 3">Zhejiang</strain>
    </source>
</reference>
<keyword evidence="3" id="KW-1185">Reference proteome</keyword>
<dbReference type="Proteomes" id="UP000054047">
    <property type="component" value="Unassembled WGS sequence"/>
</dbReference>
<proteinExistence type="predicted"/>
<dbReference type="OrthoDB" id="5845514at2759"/>
<evidence type="ECO:0000256" key="1">
    <source>
        <dbReference type="SAM" id="Coils"/>
    </source>
</evidence>
<feature type="coiled-coil region" evidence="1">
    <location>
        <begin position="5"/>
        <end position="32"/>
    </location>
</feature>
<dbReference type="EMBL" id="KN729274">
    <property type="protein sequence ID" value="KIH62487.1"/>
    <property type="molecule type" value="Genomic_DNA"/>
</dbReference>
<keyword evidence="1" id="KW-0175">Coiled coil</keyword>
<evidence type="ECO:0000313" key="3">
    <source>
        <dbReference type="Proteomes" id="UP000054047"/>
    </source>
</evidence>
<evidence type="ECO:0000313" key="2">
    <source>
        <dbReference type="EMBL" id="KIH62487.1"/>
    </source>
</evidence>
<name>A0A0C2DJ23_9BILA</name>
<accession>A0A0C2DJ23</accession>
<organism evidence="2 3">
    <name type="scientific">Ancylostoma duodenale</name>
    <dbReference type="NCBI Taxonomy" id="51022"/>
    <lineage>
        <taxon>Eukaryota</taxon>
        <taxon>Metazoa</taxon>
        <taxon>Ecdysozoa</taxon>
        <taxon>Nematoda</taxon>
        <taxon>Chromadorea</taxon>
        <taxon>Rhabditida</taxon>
        <taxon>Rhabditina</taxon>
        <taxon>Rhabditomorpha</taxon>
        <taxon>Strongyloidea</taxon>
        <taxon>Ancylostomatidae</taxon>
        <taxon>Ancylostomatinae</taxon>
        <taxon>Ancylostoma</taxon>
    </lineage>
</organism>